<dbReference type="AlphaFoldDB" id="A0A2C9JJ62"/>
<dbReference type="VEuPathDB" id="VectorBase:BGLB003302"/>
<evidence type="ECO:0000259" key="12">
    <source>
        <dbReference type="Pfam" id="PF00759"/>
    </source>
</evidence>
<dbReference type="Pfam" id="PF00759">
    <property type="entry name" value="Glyco_hydro_9"/>
    <property type="match status" value="1"/>
</dbReference>
<accession>A0A2C9JJ62</accession>
<dbReference type="OrthoDB" id="10257085at2759"/>
<evidence type="ECO:0000256" key="8">
    <source>
        <dbReference type="PROSITE-ProRule" id="PRU10059"/>
    </source>
</evidence>
<evidence type="ECO:0000256" key="3">
    <source>
        <dbReference type="ARBA" id="ARBA00022801"/>
    </source>
</evidence>
<dbReference type="Gene3D" id="1.50.10.10">
    <property type="match status" value="1"/>
</dbReference>
<dbReference type="Gene3D" id="2.60.40.290">
    <property type="match status" value="1"/>
</dbReference>
<feature type="region of interest" description="Disordered" evidence="11">
    <location>
        <begin position="710"/>
        <end position="731"/>
    </location>
</feature>
<reference evidence="13" key="1">
    <citation type="submission" date="2020-05" db="UniProtKB">
        <authorList>
            <consortium name="EnsemblMetazoa"/>
        </authorList>
    </citation>
    <scope>IDENTIFICATION</scope>
    <source>
        <strain evidence="13">BB02</strain>
    </source>
</reference>
<keyword evidence="5 8" id="KW-0119">Carbohydrate metabolism</keyword>
<evidence type="ECO:0000256" key="1">
    <source>
        <dbReference type="ARBA" id="ARBA00000966"/>
    </source>
</evidence>
<evidence type="ECO:0000256" key="10">
    <source>
        <dbReference type="RuleBase" id="RU361166"/>
    </source>
</evidence>
<comment type="similarity">
    <text evidence="2 8 10">Belongs to the glycosyl hydrolase 9 (cellulase E) family.</text>
</comment>
<gene>
    <name evidence="13" type="primary">106057039</name>
</gene>
<dbReference type="InterPro" id="IPR033126">
    <property type="entry name" value="Glyco_hydro_9_Asp/Glu_AS"/>
</dbReference>
<dbReference type="PROSITE" id="PS00698">
    <property type="entry name" value="GH9_3"/>
    <property type="match status" value="1"/>
</dbReference>
<dbReference type="VEuPathDB" id="VectorBase:BGLAX_047112"/>
<organism evidence="13 14">
    <name type="scientific">Biomphalaria glabrata</name>
    <name type="common">Bloodfluke planorb</name>
    <name type="synonym">Freshwater snail</name>
    <dbReference type="NCBI Taxonomy" id="6526"/>
    <lineage>
        <taxon>Eukaryota</taxon>
        <taxon>Metazoa</taxon>
        <taxon>Spiralia</taxon>
        <taxon>Lophotrochozoa</taxon>
        <taxon>Mollusca</taxon>
        <taxon>Gastropoda</taxon>
        <taxon>Heterobranchia</taxon>
        <taxon>Euthyneura</taxon>
        <taxon>Panpulmonata</taxon>
        <taxon>Hygrophila</taxon>
        <taxon>Lymnaeoidea</taxon>
        <taxon>Planorbidae</taxon>
        <taxon>Biomphalaria</taxon>
    </lineage>
</organism>
<dbReference type="GO" id="GO:0030247">
    <property type="term" value="F:polysaccharide binding"/>
    <property type="evidence" value="ECO:0007669"/>
    <property type="project" value="InterPro"/>
</dbReference>
<dbReference type="GO" id="GO:0008810">
    <property type="term" value="F:cellulase activity"/>
    <property type="evidence" value="ECO:0007669"/>
    <property type="project" value="UniProtKB-EC"/>
</dbReference>
<comment type="catalytic activity">
    <reaction evidence="1 10">
        <text>Endohydrolysis of (1-&gt;4)-beta-D-glucosidic linkages in cellulose, lichenin and cereal beta-D-glucans.</text>
        <dbReference type="EC" id="3.2.1.4"/>
    </reaction>
</comment>
<evidence type="ECO:0000313" key="14">
    <source>
        <dbReference type="Proteomes" id="UP000076420"/>
    </source>
</evidence>
<feature type="active site" evidence="8">
    <location>
        <position position="629"/>
    </location>
</feature>
<name>A0A2C9JJ62_BIOGL</name>
<dbReference type="PROSITE" id="PS00592">
    <property type="entry name" value="GH9_2"/>
    <property type="match status" value="1"/>
</dbReference>
<dbReference type="Proteomes" id="UP000076420">
    <property type="component" value="Unassembled WGS sequence"/>
</dbReference>
<evidence type="ECO:0000256" key="7">
    <source>
        <dbReference type="ARBA" id="ARBA00023326"/>
    </source>
</evidence>
<dbReference type="InterPro" id="IPR018221">
    <property type="entry name" value="Glyco_hydro_9_His_AS"/>
</dbReference>
<dbReference type="STRING" id="6526.A0A2C9JJ62"/>
<dbReference type="InterPro" id="IPR008965">
    <property type="entry name" value="CBM2/CBM3_carb-bd_dom_sf"/>
</dbReference>
<keyword evidence="6 8" id="KW-0326">Glycosidase</keyword>
<keyword evidence="3 8" id="KW-0378">Hydrolase</keyword>
<evidence type="ECO:0000256" key="5">
    <source>
        <dbReference type="ARBA" id="ARBA00023277"/>
    </source>
</evidence>
<evidence type="ECO:0000256" key="11">
    <source>
        <dbReference type="SAM" id="MobiDB-lite"/>
    </source>
</evidence>
<dbReference type="InterPro" id="IPR001701">
    <property type="entry name" value="Glyco_hydro_9"/>
</dbReference>
<protein>
    <recommendedName>
        <fullName evidence="10">Endoglucanase</fullName>
        <ecNumber evidence="10">3.2.1.4</ecNumber>
    </recommendedName>
</protein>
<dbReference type="SUPFAM" id="SSF49384">
    <property type="entry name" value="Carbohydrate-binding domain"/>
    <property type="match status" value="1"/>
</dbReference>
<sequence>MRAVYFSQRLWRSTFILGTILVSVSLAVDIPLASHWDGGLQGEACFDITEELHSWNVILTFDHAIQSLQTWVADVVETKDDGKVFVLHNKEWNKDEHVGDRLCISFMGTVNGDINPKVTGTIQAAGDSSHPLVTAAPGQTLPTTTAKPFVLPPGNGPTGQLKVTNSWSGNFEGFIDIPITEDVFGWVMNISYDKPVSGMTNFQIADAIFHSSDGYNWAVVNRPEHTAYHAGDIVHLRFTGSYSDSTPPSGQAKLFNLGKDTWTVSTASNADKSKYNYNDVLQKSILFYEAQRSGKLPANKRIPWRFDSALGDKGEAGEDLTGGWYDAGDHVKFNFPMAYSTTILTWSYLLYADAYESAGQTDYMLDCIKWPLDYLLKCHVKPNELYVQVGDGGQDHGYWGPPELMTMPRPAFKITTSKPGSEVAMETAAAFAAGSLAFKTKDPTYSSTLLDHAKQLWDFAMNYRGKYSDSVNAAAGYYNSNNITDELCWGSLWLYQATNDPKYLADAEKYLDDEPAWGMSWDDKTIANQVLLYKLTKKDRYKTAVEGSYTMWFPGGSISYTPKGLAYRLQWGSLRYSSNMAMAALVAADAGLHSDEYRHWAMCQIHYALGDTGFSYVIGFGDKYPLRPHHRSSSCPNLPSPCGTQVMPLKEPNVHILYGALVGGPGSNDDYTDDRSNYVNNEVACDYNAGFQAAVAALKSLWLRSEHPEQKGNAQCPFSTGSGQTGGVVGR</sequence>
<keyword evidence="7 8" id="KW-0624">Polysaccharide degradation</keyword>
<evidence type="ECO:0000313" key="13">
    <source>
        <dbReference type="EnsemblMetazoa" id="BGLB003302-PC"/>
    </source>
</evidence>
<evidence type="ECO:0000256" key="6">
    <source>
        <dbReference type="ARBA" id="ARBA00023295"/>
    </source>
</evidence>
<feature type="domain" description="Glycoside hydrolase family 9" evidence="12">
    <location>
        <begin position="277"/>
        <end position="694"/>
    </location>
</feature>
<dbReference type="InterPro" id="IPR008928">
    <property type="entry name" value="6-hairpin_glycosidase_sf"/>
</dbReference>
<dbReference type="SUPFAM" id="SSF48208">
    <property type="entry name" value="Six-hairpin glycosidases"/>
    <property type="match status" value="1"/>
</dbReference>
<keyword evidence="4 10" id="KW-0136">Cellulose degradation</keyword>
<dbReference type="EC" id="3.2.1.4" evidence="10"/>
<dbReference type="InterPro" id="IPR012291">
    <property type="entry name" value="CBM2_carb-bd_dom_sf"/>
</dbReference>
<dbReference type="PANTHER" id="PTHR22298">
    <property type="entry name" value="ENDO-1,4-BETA-GLUCANASE"/>
    <property type="match status" value="1"/>
</dbReference>
<feature type="active site" evidence="9">
    <location>
        <position position="673"/>
    </location>
</feature>
<dbReference type="InterPro" id="IPR012341">
    <property type="entry name" value="6hp_glycosidase-like_sf"/>
</dbReference>
<evidence type="ECO:0000256" key="2">
    <source>
        <dbReference type="ARBA" id="ARBA00007072"/>
    </source>
</evidence>
<feature type="active site" evidence="9">
    <location>
        <position position="682"/>
    </location>
</feature>
<proteinExistence type="inferred from homology"/>
<dbReference type="KEGG" id="bgt:106057039"/>
<dbReference type="GO" id="GO:0030245">
    <property type="term" value="P:cellulose catabolic process"/>
    <property type="evidence" value="ECO:0007669"/>
    <property type="project" value="UniProtKB-KW"/>
</dbReference>
<dbReference type="EnsemblMetazoa" id="BGLB003302-RC">
    <property type="protein sequence ID" value="BGLB003302-PC"/>
    <property type="gene ID" value="BGLB003302"/>
</dbReference>
<evidence type="ECO:0000256" key="4">
    <source>
        <dbReference type="ARBA" id="ARBA00023001"/>
    </source>
</evidence>
<evidence type="ECO:0000256" key="9">
    <source>
        <dbReference type="PROSITE-ProRule" id="PRU10060"/>
    </source>
</evidence>